<dbReference type="PROSITE" id="PS51864">
    <property type="entry name" value="ASTACIN"/>
    <property type="match status" value="1"/>
</dbReference>
<organism evidence="3 4">
    <name type="scientific">Pelobates cultripes</name>
    <name type="common">Western spadefoot toad</name>
    <dbReference type="NCBI Taxonomy" id="61616"/>
    <lineage>
        <taxon>Eukaryota</taxon>
        <taxon>Metazoa</taxon>
        <taxon>Chordata</taxon>
        <taxon>Craniata</taxon>
        <taxon>Vertebrata</taxon>
        <taxon>Euteleostomi</taxon>
        <taxon>Amphibia</taxon>
        <taxon>Batrachia</taxon>
        <taxon>Anura</taxon>
        <taxon>Pelobatoidea</taxon>
        <taxon>Pelobatidae</taxon>
        <taxon>Pelobates</taxon>
    </lineage>
</organism>
<feature type="disulfide bond" evidence="1">
    <location>
        <begin position="60"/>
        <end position="63"/>
    </location>
</feature>
<keyword evidence="4" id="KW-1185">Reference proteome</keyword>
<reference evidence="3" key="1">
    <citation type="submission" date="2022-03" db="EMBL/GenBank/DDBJ databases">
        <authorList>
            <person name="Alioto T."/>
            <person name="Alioto T."/>
            <person name="Gomez Garrido J."/>
        </authorList>
    </citation>
    <scope>NUCLEOTIDE SEQUENCE</scope>
</reference>
<dbReference type="Proteomes" id="UP001295444">
    <property type="component" value="Chromosome 02"/>
</dbReference>
<dbReference type="AlphaFoldDB" id="A0AAD1R9W2"/>
<proteinExistence type="predicted"/>
<evidence type="ECO:0000259" key="2">
    <source>
        <dbReference type="PROSITE" id="PS51864"/>
    </source>
</evidence>
<gene>
    <name evidence="3" type="ORF">PECUL_23A029602</name>
</gene>
<comment type="caution">
    <text evidence="1">Lacks conserved residue(s) required for the propagation of feature annotation.</text>
</comment>
<dbReference type="EMBL" id="OW240913">
    <property type="protein sequence ID" value="CAH2245722.1"/>
    <property type="molecule type" value="Genomic_DNA"/>
</dbReference>
<dbReference type="InterPro" id="IPR024079">
    <property type="entry name" value="MetalloPept_cat_dom_sf"/>
</dbReference>
<dbReference type="GO" id="GO:0004222">
    <property type="term" value="F:metalloendopeptidase activity"/>
    <property type="evidence" value="ECO:0007669"/>
    <property type="project" value="InterPro"/>
</dbReference>
<sequence>MNTATRTPMDSVHLWRQDTAGLTDSIPHTQNLEDITCIIGQLLDGDIAPRLTPARGVIICSNCFWTEFKNGRFIVPYVFSPEFSWDDLTKIKDGFSQFELLTCLTFVERTTEEDYLEILSGNGSRCWSKVGKEGGRQYLSLLLNAYGIKGDSVLQ</sequence>
<evidence type="ECO:0000313" key="4">
    <source>
        <dbReference type="Proteomes" id="UP001295444"/>
    </source>
</evidence>
<dbReference type="PANTHER" id="PTHR10127:SF899">
    <property type="entry name" value="ASTACIN-LIKE METALLOENDOPEPTIDASE-RELATED"/>
    <property type="match status" value="1"/>
</dbReference>
<dbReference type="Pfam" id="PF01400">
    <property type="entry name" value="Astacin"/>
    <property type="match status" value="1"/>
</dbReference>
<name>A0AAD1R9W2_PELCU</name>
<dbReference type="SUPFAM" id="SSF55486">
    <property type="entry name" value="Metalloproteases ('zincins'), catalytic domain"/>
    <property type="match status" value="1"/>
</dbReference>
<dbReference type="PANTHER" id="PTHR10127">
    <property type="entry name" value="DISCOIDIN, CUB, EGF, LAMININ , AND ZINC METALLOPROTEASE DOMAIN CONTAINING"/>
    <property type="match status" value="1"/>
</dbReference>
<evidence type="ECO:0000313" key="3">
    <source>
        <dbReference type="EMBL" id="CAH2245722.1"/>
    </source>
</evidence>
<keyword evidence="1" id="KW-1015">Disulfide bond</keyword>
<evidence type="ECO:0000256" key="1">
    <source>
        <dbReference type="PROSITE-ProRule" id="PRU01211"/>
    </source>
</evidence>
<dbReference type="InterPro" id="IPR001506">
    <property type="entry name" value="Peptidase_M12A"/>
</dbReference>
<feature type="domain" description="Peptidase M12A" evidence="2">
    <location>
        <begin position="56"/>
        <end position="155"/>
    </location>
</feature>
<feature type="non-terminal residue" evidence="3">
    <location>
        <position position="155"/>
    </location>
</feature>
<protein>
    <submittedName>
        <fullName evidence="3">Astacin-like metalloendopeptidase, partial</fullName>
    </submittedName>
</protein>
<accession>A0AAD1R9W2</accession>
<dbReference type="Gene3D" id="3.40.390.10">
    <property type="entry name" value="Collagenase (Catalytic Domain)"/>
    <property type="match status" value="1"/>
</dbReference>
<dbReference type="GO" id="GO:0006508">
    <property type="term" value="P:proteolysis"/>
    <property type="evidence" value="ECO:0007669"/>
    <property type="project" value="InterPro"/>
</dbReference>